<dbReference type="NCBIfam" id="TIGR02100">
    <property type="entry name" value="glgX_debranch"/>
    <property type="match status" value="1"/>
</dbReference>
<dbReference type="EC" id="3.2.1.-" evidence="7"/>
<accession>A0A8S0X0Z4</accession>
<dbReference type="RefSeq" id="WP_174625820.1">
    <property type="nucleotide sequence ID" value="NZ_CADCXN010000058.1"/>
</dbReference>
<dbReference type="CDD" id="cd02856">
    <property type="entry name" value="E_set_GDE_Isoamylase_N"/>
    <property type="match status" value="1"/>
</dbReference>
<dbReference type="Gene3D" id="2.60.40.10">
    <property type="entry name" value="Immunoglobulins"/>
    <property type="match status" value="1"/>
</dbReference>
<evidence type="ECO:0000256" key="1">
    <source>
        <dbReference type="ARBA" id="ARBA00008061"/>
    </source>
</evidence>
<gene>
    <name evidence="7" type="primary">glgX</name>
    <name evidence="7" type="ORF">METHB2_30122</name>
</gene>
<dbReference type="SUPFAM" id="SSF51011">
    <property type="entry name" value="Glycosyl hydrolase domain"/>
    <property type="match status" value="1"/>
</dbReference>
<dbReference type="InterPro" id="IPR006047">
    <property type="entry name" value="GH13_cat_dom"/>
</dbReference>
<evidence type="ECO:0000313" key="8">
    <source>
        <dbReference type="Proteomes" id="UP000494216"/>
    </source>
</evidence>
<evidence type="ECO:0000256" key="3">
    <source>
        <dbReference type="ARBA" id="ARBA00022946"/>
    </source>
</evidence>
<dbReference type="InterPro" id="IPR048650">
    <property type="entry name" value="ISOA1-3-like_C"/>
</dbReference>
<dbReference type="PANTHER" id="PTHR43002">
    <property type="entry name" value="GLYCOGEN DEBRANCHING ENZYME"/>
    <property type="match status" value="1"/>
</dbReference>
<reference evidence="7 8" key="1">
    <citation type="submission" date="2020-02" db="EMBL/GenBank/DDBJ databases">
        <authorList>
            <person name="Hogendoorn C."/>
        </authorList>
    </citation>
    <scope>NUCLEOTIDE SEQUENCE [LARGE SCALE GENOMIC DNA]</scope>
    <source>
        <strain evidence="7">METHB21</strain>
    </source>
</reference>
<evidence type="ECO:0000256" key="2">
    <source>
        <dbReference type="ARBA" id="ARBA00022801"/>
    </source>
</evidence>
<dbReference type="InterPro" id="IPR013780">
    <property type="entry name" value="Glyco_hydro_b"/>
</dbReference>
<dbReference type="AlphaFoldDB" id="A0A8S0X0Z4"/>
<dbReference type="GO" id="GO:0019156">
    <property type="term" value="F:isoamylase activity"/>
    <property type="evidence" value="ECO:0007669"/>
    <property type="project" value="UniProtKB-ARBA"/>
</dbReference>
<dbReference type="InterPro" id="IPR044505">
    <property type="entry name" value="GlgX_Isoamylase_N_E_set"/>
</dbReference>
<dbReference type="SUPFAM" id="SSF51445">
    <property type="entry name" value="(Trans)glycosidases"/>
    <property type="match status" value="1"/>
</dbReference>
<keyword evidence="8" id="KW-1185">Reference proteome</keyword>
<evidence type="ECO:0000259" key="6">
    <source>
        <dbReference type="SMART" id="SM00642"/>
    </source>
</evidence>
<keyword evidence="2 7" id="KW-0378">Hydrolase</keyword>
<keyword evidence="5" id="KW-0472">Membrane</keyword>
<keyword evidence="5" id="KW-1133">Transmembrane helix</keyword>
<dbReference type="Pfam" id="PF21156">
    <property type="entry name" value="ISOA1-3_C"/>
    <property type="match status" value="1"/>
</dbReference>
<dbReference type="SUPFAM" id="SSF81296">
    <property type="entry name" value="E set domains"/>
    <property type="match status" value="1"/>
</dbReference>
<dbReference type="Gene3D" id="2.60.40.1180">
    <property type="entry name" value="Golgi alpha-mannosidase II"/>
    <property type="match status" value="1"/>
</dbReference>
<dbReference type="SMART" id="SM00642">
    <property type="entry name" value="Aamy"/>
    <property type="match status" value="1"/>
</dbReference>
<keyword evidence="4 7" id="KW-0326">Glycosidase</keyword>
<dbReference type="InterPro" id="IPR004193">
    <property type="entry name" value="Glyco_hydro_13_N"/>
</dbReference>
<dbReference type="GO" id="GO:0004135">
    <property type="term" value="F:amylo-alpha-1,6-glucosidase activity"/>
    <property type="evidence" value="ECO:0007669"/>
    <property type="project" value="InterPro"/>
</dbReference>
<dbReference type="InterPro" id="IPR013783">
    <property type="entry name" value="Ig-like_fold"/>
</dbReference>
<dbReference type="CDD" id="cd11326">
    <property type="entry name" value="AmyAc_Glg_debranch"/>
    <property type="match status" value="1"/>
</dbReference>
<organism evidence="7 8">
    <name type="scientific">Candidatus Methylobacter favarea</name>
    <dbReference type="NCBI Taxonomy" id="2707345"/>
    <lineage>
        <taxon>Bacteria</taxon>
        <taxon>Pseudomonadati</taxon>
        <taxon>Pseudomonadota</taxon>
        <taxon>Gammaproteobacteria</taxon>
        <taxon>Methylococcales</taxon>
        <taxon>Methylococcaceae</taxon>
        <taxon>Methylobacter</taxon>
    </lineage>
</organism>
<dbReference type="Pfam" id="PF02922">
    <property type="entry name" value="CBM_48"/>
    <property type="match status" value="1"/>
</dbReference>
<evidence type="ECO:0000256" key="4">
    <source>
        <dbReference type="ARBA" id="ARBA00023295"/>
    </source>
</evidence>
<sequence>MKKEYKLKPGNSYPSGCKPNGGGVNFSIFSRYATQVELLLFDSAESQEPFQIIPLQKEINRTFFYWHIYIVGLPAGIWYTWRIDGPNLSREYGFNFDKEKQLLDPWARAVSQKYWSRKAACLPGNNGLTAMRCCVVDDRYDWEGDTPLRISSEKSIIYELHVGGFTRHASAKVAHAGTFAGLIEKIPYLQQLGITHVELLPVMAFDEQDVPHNTADRGLKNYWGYSTHSFFSPHPGYCVTPEQGTHIEEFRDLVKALHKAGIGVIIDVVFNHTAEAGAQGPVINFKGIGGKLFYHLDKFDKSIFLDYTGCGNTVNANHPLVARFIVSCLEYWVREMHVDGFRFDLASALARGDGGTVLDDPPVLWSIELSEQLIKTKLIAEAWDAAGLYQVGSFPGYRWAEWNGRYRDVIRRFVRGDKGLIPELATRICGSSDLYEHEGRLPISSINFVTCHDGFTLYDLFSYNNKHNIANGENNRDGSNENFSFNCGVEGETENPGIFQMRRKQAKNVFAILLLSQGVPMLLAGDEFLNTQQGNNNAYCQDNELTWLDWNRAAENADMLRFVQQMIALRKRHPSIMRRRFLTGKVIEGKNMPDISWHSARLDKPQWHDPEARLLAFTLAGCEVHESDLHIVMNMSDEKAEVELPVISGKQWRLALDTSLPSFQDILPPQDQKQVESPLYLVNNKTVVVLENVKA</sequence>
<proteinExistence type="inferred from homology"/>
<name>A0A8S0X0Z4_9GAMM</name>
<dbReference type="EMBL" id="CADCXN010000058">
    <property type="protein sequence ID" value="CAA9890918.1"/>
    <property type="molecule type" value="Genomic_DNA"/>
</dbReference>
<dbReference type="InterPro" id="IPR014756">
    <property type="entry name" value="Ig_E-set"/>
</dbReference>
<comment type="similarity">
    <text evidence="1">Belongs to the glycosyl hydrolase 13 family.</text>
</comment>
<keyword evidence="5" id="KW-0812">Transmembrane</keyword>
<dbReference type="Pfam" id="PF00128">
    <property type="entry name" value="Alpha-amylase"/>
    <property type="match status" value="1"/>
</dbReference>
<comment type="caution">
    <text evidence="7">The sequence shown here is derived from an EMBL/GenBank/DDBJ whole genome shotgun (WGS) entry which is preliminary data.</text>
</comment>
<keyword evidence="3" id="KW-0809">Transit peptide</keyword>
<evidence type="ECO:0000256" key="5">
    <source>
        <dbReference type="SAM" id="Phobius"/>
    </source>
</evidence>
<dbReference type="GO" id="GO:0005980">
    <property type="term" value="P:glycogen catabolic process"/>
    <property type="evidence" value="ECO:0007669"/>
    <property type="project" value="InterPro"/>
</dbReference>
<evidence type="ECO:0000313" key="7">
    <source>
        <dbReference type="EMBL" id="CAA9890918.1"/>
    </source>
</evidence>
<dbReference type="Gene3D" id="3.20.20.80">
    <property type="entry name" value="Glycosidases"/>
    <property type="match status" value="1"/>
</dbReference>
<dbReference type="InterPro" id="IPR011837">
    <property type="entry name" value="Glycogen_debranch_GlgX"/>
</dbReference>
<dbReference type="InterPro" id="IPR017853">
    <property type="entry name" value="GH"/>
</dbReference>
<protein>
    <submittedName>
        <fullName evidence="7">Glycogen debranching enzyme</fullName>
        <ecNumber evidence="7">3.2.1.-</ecNumber>
    </submittedName>
</protein>
<feature type="domain" description="Glycosyl hydrolase family 13 catalytic" evidence="6">
    <location>
        <begin position="159"/>
        <end position="570"/>
    </location>
</feature>
<dbReference type="Proteomes" id="UP000494216">
    <property type="component" value="Unassembled WGS sequence"/>
</dbReference>
<feature type="transmembrane region" description="Helical" evidence="5">
    <location>
        <begin position="63"/>
        <end position="81"/>
    </location>
</feature>